<sequence>MRSKLSRYSFAFLTSLALIACSKVPEGILKEKEMQAVMVDVYLAEAMIGTDYLKYKEDASKQALYESVFRKHNTTQAVYDSSIVWYGKNLKIYMEVYDGVLAEIDSRTKALGDVQANAGPATERDSLNIWPRRPFITFEGEQGGLVSYQIKPEVPYGSGSTFVLGLNVWGIHNGMKHYPEIRLSVVQLDTTVNVVRTITRDGYHQVVLRSLPARQVQQVYGYIRMLTPDTRVHKVYVDSLTLMKYNYGTEVITPQELPADTVIVKGTQADSVHTDSMHSDSMLKKRPLRVSPKLAKSPVN</sequence>
<evidence type="ECO:0000259" key="2">
    <source>
        <dbReference type="Pfam" id="PF14129"/>
    </source>
</evidence>
<evidence type="ECO:0000313" key="3">
    <source>
        <dbReference type="EMBL" id="MPM11064.1"/>
    </source>
</evidence>
<proteinExistence type="predicted"/>
<name>A0A644XAB4_9ZZZZ</name>
<feature type="compositionally biased region" description="Basic and acidic residues" evidence="1">
    <location>
        <begin position="272"/>
        <end position="283"/>
    </location>
</feature>
<dbReference type="Pfam" id="PF14129">
    <property type="entry name" value="DUF4296"/>
    <property type="match status" value="1"/>
</dbReference>
<comment type="caution">
    <text evidence="3">The sequence shown here is derived from an EMBL/GenBank/DDBJ whole genome shotgun (WGS) entry which is preliminary data.</text>
</comment>
<organism evidence="3">
    <name type="scientific">bioreactor metagenome</name>
    <dbReference type="NCBI Taxonomy" id="1076179"/>
    <lineage>
        <taxon>unclassified sequences</taxon>
        <taxon>metagenomes</taxon>
        <taxon>ecological metagenomes</taxon>
    </lineage>
</organism>
<dbReference type="InterPro" id="IPR025381">
    <property type="entry name" value="DUF4296"/>
</dbReference>
<dbReference type="EMBL" id="VSSQ01001778">
    <property type="protein sequence ID" value="MPM11064.1"/>
    <property type="molecule type" value="Genomic_DNA"/>
</dbReference>
<feature type="region of interest" description="Disordered" evidence="1">
    <location>
        <begin position="270"/>
        <end position="300"/>
    </location>
</feature>
<evidence type="ECO:0000256" key="1">
    <source>
        <dbReference type="SAM" id="MobiDB-lite"/>
    </source>
</evidence>
<dbReference type="PROSITE" id="PS51257">
    <property type="entry name" value="PROKAR_LIPOPROTEIN"/>
    <property type="match status" value="1"/>
</dbReference>
<gene>
    <name evidence="3" type="ORF">SDC9_57402</name>
</gene>
<protein>
    <recommendedName>
        <fullName evidence="2">DUF4296 domain-containing protein</fullName>
    </recommendedName>
</protein>
<reference evidence="3" key="1">
    <citation type="submission" date="2019-08" db="EMBL/GenBank/DDBJ databases">
        <authorList>
            <person name="Kucharzyk K."/>
            <person name="Murdoch R.W."/>
            <person name="Higgins S."/>
            <person name="Loffler F."/>
        </authorList>
    </citation>
    <scope>NUCLEOTIDE SEQUENCE</scope>
</reference>
<dbReference type="AlphaFoldDB" id="A0A644XAB4"/>
<accession>A0A644XAB4</accession>
<feature type="domain" description="DUF4296" evidence="2">
    <location>
        <begin position="25"/>
        <end position="108"/>
    </location>
</feature>